<evidence type="ECO:0000313" key="3">
    <source>
        <dbReference type="Proteomes" id="UP000181976"/>
    </source>
</evidence>
<feature type="transmembrane region" description="Helical" evidence="1">
    <location>
        <begin position="252"/>
        <end position="269"/>
    </location>
</feature>
<dbReference type="Proteomes" id="UP000181976">
    <property type="component" value="Unassembled WGS sequence"/>
</dbReference>
<feature type="transmembrane region" description="Helical" evidence="1">
    <location>
        <begin position="36"/>
        <end position="55"/>
    </location>
</feature>
<feature type="transmembrane region" description="Helical" evidence="1">
    <location>
        <begin position="189"/>
        <end position="216"/>
    </location>
</feature>
<keyword evidence="1" id="KW-0472">Membrane</keyword>
<dbReference type="AlphaFoldDB" id="A0A1I1URD8"/>
<proteinExistence type="predicted"/>
<protein>
    <recommendedName>
        <fullName evidence="4">Membrane domain of glycerophosphoryl diester phosphodiesterase</fullName>
    </recommendedName>
</protein>
<evidence type="ECO:0008006" key="4">
    <source>
        <dbReference type="Google" id="ProtNLM"/>
    </source>
</evidence>
<accession>A0A1I1URD8</accession>
<keyword evidence="1" id="KW-0812">Transmembrane</keyword>
<evidence type="ECO:0000313" key="2">
    <source>
        <dbReference type="EMBL" id="SFD73347.1"/>
    </source>
</evidence>
<keyword evidence="3" id="KW-1185">Reference proteome</keyword>
<feature type="transmembrane region" description="Helical" evidence="1">
    <location>
        <begin position="124"/>
        <end position="144"/>
    </location>
</feature>
<organism evidence="2 3">
    <name type="scientific">Thermophagus xiamenensis</name>
    <dbReference type="NCBI Taxonomy" id="385682"/>
    <lineage>
        <taxon>Bacteria</taxon>
        <taxon>Pseudomonadati</taxon>
        <taxon>Bacteroidota</taxon>
        <taxon>Bacteroidia</taxon>
        <taxon>Marinilabiliales</taxon>
        <taxon>Marinilabiliaceae</taxon>
        <taxon>Thermophagus</taxon>
    </lineage>
</organism>
<feature type="transmembrane region" description="Helical" evidence="1">
    <location>
        <begin position="81"/>
        <end position="103"/>
    </location>
</feature>
<sequence length="289" mass="32705">MNKQAIELKQDRDFSDVFNAAFAFITQEFKQLFKVIALYAGLPIILAVIMNVYFVQDYMTAFMQVIQGSNSVDNNVTSGSLILLTIFFSIIATLFISGLVPAYMGEYEEKGKGNFSSIDVWKRFIRNLGAIFGYSFVVGIIVLFGMLLFFIPGIYFLVPLSLILYIKIIEGNGFRRTFSRSFKLIRKRWWVTFGVIILAYIIIAIVGALFSFPAMIMTGIEGFLYSRNQIDGEIGKSIGVILTNIIGNLGQYLVYPALYIIIGFQYYSLREQKDREVLLNKVSAINSNV</sequence>
<name>A0A1I1URD8_9BACT</name>
<gene>
    <name evidence="2" type="ORF">SAMN05444380_101175</name>
</gene>
<dbReference type="STRING" id="385682.SAMN05444380_101175"/>
<dbReference type="eggNOG" id="COG1377">
    <property type="taxonomic scope" value="Bacteria"/>
</dbReference>
<reference evidence="2 3" key="1">
    <citation type="submission" date="2016-10" db="EMBL/GenBank/DDBJ databases">
        <authorList>
            <person name="de Groot N.N."/>
        </authorList>
    </citation>
    <scope>NUCLEOTIDE SEQUENCE [LARGE SCALE GENOMIC DNA]</scope>
    <source>
        <strain evidence="2 3">DSM 19012</strain>
    </source>
</reference>
<evidence type="ECO:0000256" key="1">
    <source>
        <dbReference type="SAM" id="Phobius"/>
    </source>
</evidence>
<dbReference type="OrthoDB" id="1049480at2"/>
<keyword evidence="1" id="KW-1133">Transmembrane helix</keyword>
<feature type="transmembrane region" description="Helical" evidence="1">
    <location>
        <begin position="150"/>
        <end position="168"/>
    </location>
</feature>
<dbReference type="InParanoid" id="A0A1I1URD8"/>
<dbReference type="EMBL" id="FONA01000001">
    <property type="protein sequence ID" value="SFD73347.1"/>
    <property type="molecule type" value="Genomic_DNA"/>
</dbReference>
<dbReference type="RefSeq" id="WP_010526919.1">
    <property type="nucleotide sequence ID" value="NZ_AFSL01000023.1"/>
</dbReference>